<dbReference type="Proteomes" id="UP000030645">
    <property type="component" value="Unassembled WGS sequence"/>
</dbReference>
<reference evidence="3" key="1">
    <citation type="submission" date="2013-01" db="EMBL/GenBank/DDBJ databases">
        <title>Draft Genome Sequence of a Mulberry Tree, Morus notabilis C.K. Schneid.</title>
        <authorList>
            <person name="He N."/>
            <person name="Zhao S."/>
        </authorList>
    </citation>
    <scope>NUCLEOTIDE SEQUENCE</scope>
</reference>
<evidence type="ECO:0000313" key="3">
    <source>
        <dbReference type="Proteomes" id="UP000030645"/>
    </source>
</evidence>
<name>W9RE73_9ROSA</name>
<evidence type="ECO:0000256" key="1">
    <source>
        <dbReference type="SAM" id="MobiDB-lite"/>
    </source>
</evidence>
<proteinExistence type="predicted"/>
<feature type="compositionally biased region" description="Basic residues" evidence="1">
    <location>
        <begin position="82"/>
        <end position="92"/>
    </location>
</feature>
<feature type="region of interest" description="Disordered" evidence="1">
    <location>
        <begin position="17"/>
        <end position="92"/>
    </location>
</feature>
<protein>
    <submittedName>
        <fullName evidence="2">Uncharacterized protein</fullName>
    </submittedName>
</protein>
<evidence type="ECO:0000313" key="2">
    <source>
        <dbReference type="EMBL" id="EXB73717.1"/>
    </source>
</evidence>
<keyword evidence="3" id="KW-1185">Reference proteome</keyword>
<sequence>MDSVVWENVDDAWANNSATRSLDFPQKATTLDKGGGPPPRGGGGGIPFPSTAREAQPSTPTPHDDDSSYRQPYGRNPSGRKQLPRKITRLSK</sequence>
<organism evidence="2 3">
    <name type="scientific">Morus notabilis</name>
    <dbReference type="NCBI Taxonomy" id="981085"/>
    <lineage>
        <taxon>Eukaryota</taxon>
        <taxon>Viridiplantae</taxon>
        <taxon>Streptophyta</taxon>
        <taxon>Embryophyta</taxon>
        <taxon>Tracheophyta</taxon>
        <taxon>Spermatophyta</taxon>
        <taxon>Magnoliopsida</taxon>
        <taxon>eudicotyledons</taxon>
        <taxon>Gunneridae</taxon>
        <taxon>Pentapetalae</taxon>
        <taxon>rosids</taxon>
        <taxon>fabids</taxon>
        <taxon>Rosales</taxon>
        <taxon>Moraceae</taxon>
        <taxon>Moreae</taxon>
        <taxon>Morus</taxon>
    </lineage>
</organism>
<dbReference type="EMBL" id="KE344640">
    <property type="protein sequence ID" value="EXB73717.1"/>
    <property type="molecule type" value="Genomic_DNA"/>
</dbReference>
<gene>
    <name evidence="2" type="ORF">L484_026883</name>
</gene>
<dbReference type="AlphaFoldDB" id="W9RE73"/>
<accession>W9RE73</accession>